<feature type="transmembrane region" description="Helical" evidence="5">
    <location>
        <begin position="20"/>
        <end position="41"/>
    </location>
</feature>
<name>A0A7K4AI39_METSH</name>
<evidence type="ECO:0000259" key="6">
    <source>
        <dbReference type="PROSITE" id="PS51012"/>
    </source>
</evidence>
<evidence type="ECO:0000256" key="1">
    <source>
        <dbReference type="ARBA" id="ARBA00004141"/>
    </source>
</evidence>
<gene>
    <name evidence="7" type="ORF">GX426_06040</name>
</gene>
<evidence type="ECO:0000256" key="3">
    <source>
        <dbReference type="ARBA" id="ARBA00022989"/>
    </source>
</evidence>
<keyword evidence="2 5" id="KW-0812">Transmembrane</keyword>
<organism evidence="7 8">
    <name type="scientific">Methanothrix soehngenii</name>
    <name type="common">Methanosaeta concilii</name>
    <dbReference type="NCBI Taxonomy" id="2223"/>
    <lineage>
        <taxon>Archaea</taxon>
        <taxon>Methanobacteriati</taxon>
        <taxon>Methanobacteriota</taxon>
        <taxon>Stenosarchaea group</taxon>
        <taxon>Methanomicrobia</taxon>
        <taxon>Methanotrichales</taxon>
        <taxon>Methanotrichaceae</taxon>
        <taxon>Methanothrix</taxon>
    </lineage>
</organism>
<comment type="caution">
    <text evidence="7">The sequence shown here is derived from an EMBL/GenBank/DDBJ whole genome shotgun (WGS) entry which is preliminary data.</text>
</comment>
<protein>
    <submittedName>
        <fullName evidence="7">ABC transporter permease</fullName>
    </submittedName>
</protein>
<dbReference type="PANTHER" id="PTHR43229:SF2">
    <property type="entry name" value="NODULATION PROTEIN J"/>
    <property type="match status" value="1"/>
</dbReference>
<reference evidence="7 8" key="1">
    <citation type="journal article" date="2020" name="Biotechnol. Biofuels">
        <title>New insights from the biogas microbiome by comprehensive genome-resolved metagenomics of nearly 1600 species originating from multiple anaerobic digesters.</title>
        <authorList>
            <person name="Campanaro S."/>
            <person name="Treu L."/>
            <person name="Rodriguez-R L.M."/>
            <person name="Kovalovszki A."/>
            <person name="Ziels R.M."/>
            <person name="Maus I."/>
            <person name="Zhu X."/>
            <person name="Kougias P.G."/>
            <person name="Basile A."/>
            <person name="Luo G."/>
            <person name="Schluter A."/>
            <person name="Konstantinidis K.T."/>
            <person name="Angelidaki I."/>
        </authorList>
    </citation>
    <scope>NUCLEOTIDE SEQUENCE [LARGE SCALE GENOMIC DNA]</scope>
    <source>
        <strain evidence="7">AS27yjCOA_157</strain>
    </source>
</reference>
<dbReference type="GO" id="GO:0140359">
    <property type="term" value="F:ABC-type transporter activity"/>
    <property type="evidence" value="ECO:0007669"/>
    <property type="project" value="InterPro"/>
</dbReference>
<dbReference type="InterPro" id="IPR013525">
    <property type="entry name" value="ABC2_TM"/>
</dbReference>
<feature type="transmembrane region" description="Helical" evidence="5">
    <location>
        <begin position="129"/>
        <end position="153"/>
    </location>
</feature>
<keyword evidence="3 5" id="KW-1133">Transmembrane helix</keyword>
<dbReference type="GO" id="GO:0043190">
    <property type="term" value="C:ATP-binding cassette (ABC) transporter complex"/>
    <property type="evidence" value="ECO:0007669"/>
    <property type="project" value="InterPro"/>
</dbReference>
<evidence type="ECO:0000256" key="5">
    <source>
        <dbReference type="SAM" id="Phobius"/>
    </source>
</evidence>
<accession>A0A7K4AI39</accession>
<evidence type="ECO:0000313" key="7">
    <source>
        <dbReference type="EMBL" id="NLJ22651.1"/>
    </source>
</evidence>
<sequence length="249" mass="27444">MHQLEQLQRSFAVAKKDVWIYYAKGPVMVFGLIFPLFLLIAFTIGRNMTVKELFPGLMGMAIFFTSTAVGPAILPWEARSKTLERLVSSPVEVWALLLGDVFASFVFGLLISIMPLAVAVLMGVEVVHLLVFCLGMILATICFASLSILLSVYPPTDVPATVMMLSSLVRFPLVFISGVFVPVEEMPAWGQTIASASPLTYFIDLARYSTTGISYYSLPIDLAVLVVSTLLFLVVSIKLHERFLPQRLS</sequence>
<feature type="transmembrane region" description="Helical" evidence="5">
    <location>
        <begin position="215"/>
        <end position="237"/>
    </location>
</feature>
<evidence type="ECO:0000313" key="8">
    <source>
        <dbReference type="Proteomes" id="UP000544742"/>
    </source>
</evidence>
<dbReference type="EMBL" id="JAAYUN010000098">
    <property type="protein sequence ID" value="NLJ22651.1"/>
    <property type="molecule type" value="Genomic_DNA"/>
</dbReference>
<feature type="transmembrane region" description="Helical" evidence="5">
    <location>
        <begin position="94"/>
        <end position="122"/>
    </location>
</feature>
<dbReference type="RefSeq" id="WP_273271212.1">
    <property type="nucleotide sequence ID" value="NZ_JBCEYP010000105.1"/>
</dbReference>
<dbReference type="PANTHER" id="PTHR43229">
    <property type="entry name" value="NODULATION PROTEIN J"/>
    <property type="match status" value="1"/>
</dbReference>
<dbReference type="InterPro" id="IPR051784">
    <property type="entry name" value="Nod_factor_ABC_transporter"/>
</dbReference>
<proteinExistence type="predicted"/>
<dbReference type="InterPro" id="IPR047817">
    <property type="entry name" value="ABC2_TM_bact-type"/>
</dbReference>
<dbReference type="AlphaFoldDB" id="A0A7K4AI39"/>
<evidence type="ECO:0000256" key="2">
    <source>
        <dbReference type="ARBA" id="ARBA00022692"/>
    </source>
</evidence>
<comment type="subcellular location">
    <subcellularLocation>
        <location evidence="1">Membrane</location>
        <topology evidence="1">Multi-pass membrane protein</topology>
    </subcellularLocation>
</comment>
<feature type="transmembrane region" description="Helical" evidence="5">
    <location>
        <begin position="53"/>
        <end position="74"/>
    </location>
</feature>
<dbReference type="Pfam" id="PF01061">
    <property type="entry name" value="ABC2_membrane"/>
    <property type="match status" value="1"/>
</dbReference>
<dbReference type="InterPro" id="IPR000412">
    <property type="entry name" value="ABC_2_transport"/>
</dbReference>
<dbReference type="PIRSF" id="PIRSF006648">
    <property type="entry name" value="DrrB"/>
    <property type="match status" value="1"/>
</dbReference>
<dbReference type="Proteomes" id="UP000544742">
    <property type="component" value="Unassembled WGS sequence"/>
</dbReference>
<keyword evidence="4 5" id="KW-0472">Membrane</keyword>
<dbReference type="PROSITE" id="PS51012">
    <property type="entry name" value="ABC_TM2"/>
    <property type="match status" value="1"/>
</dbReference>
<evidence type="ECO:0000256" key="4">
    <source>
        <dbReference type="ARBA" id="ARBA00023136"/>
    </source>
</evidence>
<feature type="transmembrane region" description="Helical" evidence="5">
    <location>
        <begin position="159"/>
        <end position="181"/>
    </location>
</feature>
<feature type="domain" description="ABC transmembrane type-2" evidence="6">
    <location>
        <begin position="17"/>
        <end position="243"/>
    </location>
</feature>